<keyword evidence="7 8" id="KW-0472">Membrane</keyword>
<dbReference type="GO" id="GO:0005886">
    <property type="term" value="C:plasma membrane"/>
    <property type="evidence" value="ECO:0007669"/>
    <property type="project" value="UniProtKB-SubCell"/>
</dbReference>
<protein>
    <submittedName>
        <fullName evidence="9">PqiA/YebS family transporter subunit</fullName>
    </submittedName>
</protein>
<accession>A0A3A3EL50</accession>
<keyword evidence="6 8" id="KW-1133">Transmembrane helix</keyword>
<evidence type="ECO:0000256" key="3">
    <source>
        <dbReference type="ARBA" id="ARBA00022475"/>
    </source>
</evidence>
<dbReference type="Pfam" id="PF04403">
    <property type="entry name" value="PqiA"/>
    <property type="match status" value="2"/>
</dbReference>
<evidence type="ECO:0000313" key="10">
    <source>
        <dbReference type="Proteomes" id="UP000265938"/>
    </source>
</evidence>
<evidence type="ECO:0000256" key="6">
    <source>
        <dbReference type="ARBA" id="ARBA00022989"/>
    </source>
</evidence>
<keyword evidence="5 8" id="KW-0812">Transmembrane</keyword>
<organism evidence="9 10">
    <name type="scientific">Pseudoalteromonas gelatinilytica</name>
    <dbReference type="NCBI Taxonomy" id="1703256"/>
    <lineage>
        <taxon>Bacteria</taxon>
        <taxon>Pseudomonadati</taxon>
        <taxon>Pseudomonadota</taxon>
        <taxon>Gammaproteobacteria</taxon>
        <taxon>Alteromonadales</taxon>
        <taxon>Pseudoalteromonadaceae</taxon>
        <taxon>Pseudoalteromonas</taxon>
    </lineage>
</organism>
<feature type="transmembrane region" description="Helical" evidence="8">
    <location>
        <begin position="139"/>
        <end position="160"/>
    </location>
</feature>
<dbReference type="AlphaFoldDB" id="A0A3A3EL50"/>
<evidence type="ECO:0000256" key="2">
    <source>
        <dbReference type="ARBA" id="ARBA00007555"/>
    </source>
</evidence>
<evidence type="ECO:0000313" key="9">
    <source>
        <dbReference type="EMBL" id="RJF35259.1"/>
    </source>
</evidence>
<gene>
    <name evidence="9" type="ORF">D4741_09745</name>
</gene>
<evidence type="ECO:0000256" key="1">
    <source>
        <dbReference type="ARBA" id="ARBA00004429"/>
    </source>
</evidence>
<reference evidence="9 10" key="1">
    <citation type="submission" date="2018-09" db="EMBL/GenBank/DDBJ databases">
        <title>Identification of marine bacteria producing industrial enzymes.</title>
        <authorList>
            <person name="Cheng T.H."/>
            <person name="Saidin J."/>
            <person name="Muhd D.D."/>
            <person name="Isa M.N.M."/>
            <person name="Bakar M.F.A."/>
            <person name="Ismail N."/>
        </authorList>
    </citation>
    <scope>NUCLEOTIDE SEQUENCE [LARGE SCALE GENOMIC DNA]</scope>
    <source>
        <strain evidence="9 10">MNAD 1.6</strain>
    </source>
</reference>
<feature type="transmembrane region" description="Helical" evidence="8">
    <location>
        <begin position="295"/>
        <end position="321"/>
    </location>
</feature>
<feature type="transmembrane region" description="Helical" evidence="8">
    <location>
        <begin position="41"/>
        <end position="63"/>
    </location>
</feature>
<dbReference type="NCBIfam" id="TIGR00155">
    <property type="entry name" value="pqiA_fam"/>
    <property type="match status" value="1"/>
</dbReference>
<keyword evidence="3" id="KW-1003">Cell membrane</keyword>
<comment type="subcellular location">
    <subcellularLocation>
        <location evidence="1">Cell inner membrane</location>
        <topology evidence="1">Multi-pass membrane protein</topology>
    </subcellularLocation>
</comment>
<proteinExistence type="inferred from homology"/>
<evidence type="ECO:0000256" key="7">
    <source>
        <dbReference type="ARBA" id="ARBA00023136"/>
    </source>
</evidence>
<dbReference type="Proteomes" id="UP000265938">
    <property type="component" value="Unassembled WGS sequence"/>
</dbReference>
<comment type="caution">
    <text evidence="9">The sequence shown here is derived from an EMBL/GenBank/DDBJ whole genome shotgun (WGS) entry which is preliminary data.</text>
</comment>
<sequence>MQTACPSCDLVIEIPHLSAKQVAICPHCNTKLSASQANQDSMVVALSLSAIVMLLSSMFYPFLTFSSSGITQTITLPDAARILFNYDNDFLGLFIDTSIIGLPLLLLVLIIPLHLGLLKALPYQWGKRLLKTTFALEPWIMSEIFLIGVMVSMVKIMSMADIEFGVSFWAYSAFVICYVAATAKLNKHTLWQQLKEPEYIEQTKPNTRAIDQGLRACHVCGQLCATEICSRCDSKTYSRNPFSVQKAAAWLLTSVACYIPANVYPIMYTTSLGDETPSTIIGGVMILWNSGSYPIAMIIFLASVVVPLAKALILSFLCFMVMRPANRQTKSYTRIYQLTEFIGKWSMIDVFVVAILVALVQLGNLMSVTPGIGTIFFTTMVICQMLAAHAFDPRLLWDNPDNLSTAKQETLA</sequence>
<evidence type="ECO:0000256" key="5">
    <source>
        <dbReference type="ARBA" id="ARBA00022692"/>
    </source>
</evidence>
<name>A0A3A3EL50_9GAMM</name>
<dbReference type="InterPro" id="IPR051800">
    <property type="entry name" value="PqiA-PqiB_transport"/>
</dbReference>
<keyword evidence="4" id="KW-0997">Cell inner membrane</keyword>
<comment type="similarity">
    <text evidence="2">Belongs to the PqiA family.</text>
</comment>
<dbReference type="PANTHER" id="PTHR30462">
    <property type="entry name" value="INTERMEMBRANE TRANSPORT PROTEIN PQIB-RELATED"/>
    <property type="match status" value="1"/>
</dbReference>
<dbReference type="PANTHER" id="PTHR30462:SF3">
    <property type="entry name" value="INTERMEMBRANE TRANSPORT PROTEIN PQIA"/>
    <property type="match status" value="1"/>
</dbReference>
<dbReference type="InterPro" id="IPR005219">
    <property type="entry name" value="PqiA-like_proteobact"/>
</dbReference>
<feature type="transmembrane region" description="Helical" evidence="8">
    <location>
        <begin position="166"/>
        <end position="185"/>
    </location>
</feature>
<dbReference type="RefSeq" id="WP_119852819.1">
    <property type="nucleotide sequence ID" value="NZ_QYSE01000002.1"/>
</dbReference>
<feature type="transmembrane region" description="Helical" evidence="8">
    <location>
        <begin position="368"/>
        <end position="387"/>
    </location>
</feature>
<evidence type="ECO:0000256" key="8">
    <source>
        <dbReference type="SAM" id="Phobius"/>
    </source>
</evidence>
<feature type="transmembrane region" description="Helical" evidence="8">
    <location>
        <begin position="247"/>
        <end position="267"/>
    </location>
</feature>
<dbReference type="EMBL" id="QYSE01000002">
    <property type="protein sequence ID" value="RJF35259.1"/>
    <property type="molecule type" value="Genomic_DNA"/>
</dbReference>
<feature type="transmembrane region" description="Helical" evidence="8">
    <location>
        <begin position="93"/>
        <end position="118"/>
    </location>
</feature>
<evidence type="ECO:0000256" key="4">
    <source>
        <dbReference type="ARBA" id="ARBA00022519"/>
    </source>
</evidence>
<dbReference type="InterPro" id="IPR007498">
    <property type="entry name" value="PqiA-like"/>
</dbReference>
<feature type="transmembrane region" description="Helical" evidence="8">
    <location>
        <begin position="342"/>
        <end position="362"/>
    </location>
</feature>